<organism evidence="2 3">
    <name type="scientific">Brevibacterium luteolum</name>
    <dbReference type="NCBI Taxonomy" id="199591"/>
    <lineage>
        <taxon>Bacteria</taxon>
        <taxon>Bacillati</taxon>
        <taxon>Actinomycetota</taxon>
        <taxon>Actinomycetes</taxon>
        <taxon>Micrococcales</taxon>
        <taxon>Brevibacteriaceae</taxon>
        <taxon>Brevibacterium</taxon>
    </lineage>
</organism>
<dbReference type="RefSeq" id="WP_165883693.1">
    <property type="nucleotide sequence ID" value="NZ_CP035810.1"/>
</dbReference>
<evidence type="ECO:0000313" key="3">
    <source>
        <dbReference type="Proteomes" id="UP000501518"/>
    </source>
</evidence>
<keyword evidence="1" id="KW-0472">Membrane</keyword>
<keyword evidence="1" id="KW-0812">Transmembrane</keyword>
<reference evidence="2 3" key="1">
    <citation type="submission" date="2019-02" db="EMBL/GenBank/DDBJ databases">
        <title>Complete Genome Sequence and Methylome Analysis of Brevibacterium luteolum NEB1784.</title>
        <authorList>
            <person name="Fomenkov A."/>
            <person name="Roberts R.J."/>
        </authorList>
    </citation>
    <scope>NUCLEOTIDE SEQUENCE [LARGE SCALE GENOMIC DNA]</scope>
    <source>
        <strain evidence="2 3">NEB1784</strain>
    </source>
</reference>
<name>A0A6G8KWT7_9MICO</name>
<dbReference type="Proteomes" id="UP000501518">
    <property type="component" value="Chromosome"/>
</dbReference>
<evidence type="ECO:0000313" key="2">
    <source>
        <dbReference type="EMBL" id="QIN29277.1"/>
    </source>
</evidence>
<evidence type="ECO:0000256" key="1">
    <source>
        <dbReference type="SAM" id="Phobius"/>
    </source>
</evidence>
<gene>
    <name evidence="2" type="ORF">EW640_08330</name>
</gene>
<dbReference type="AlphaFoldDB" id="A0A6G8KWT7"/>
<feature type="transmembrane region" description="Helical" evidence="1">
    <location>
        <begin position="29"/>
        <end position="49"/>
    </location>
</feature>
<proteinExistence type="predicted"/>
<accession>A0A6G8KWT7</accession>
<dbReference type="KEGG" id="blut:EW640_08330"/>
<protein>
    <submittedName>
        <fullName evidence="2">Uncharacterized protein</fullName>
    </submittedName>
</protein>
<keyword evidence="1" id="KW-1133">Transmembrane helix</keyword>
<sequence>MTTPSAPEEINAFERTIGRLSRWFTGHGATACAHFASVLLIVSTVLQALEAPDWIWMLSAIAGVVSAGMAGVLALFVKPSYNQLRREHQNLDDECTRLRNSQATMLGYLAKRALIDIVEGNEAVLMTARISVYVEQQGQFVLLGRWARNEKFRRVGRRSFPIDQGLIGHAWKSKDGVAKVRNLPADEDAWAADQCKRYGFDEQTVRNLTMQSRSISAVRIDNGPKSGVFVIESELADAFSIVEIHDLKKHKLLVDINHAISDANVINPMLGSEVAEVPGLQS</sequence>
<feature type="transmembrane region" description="Helical" evidence="1">
    <location>
        <begin position="55"/>
        <end position="77"/>
    </location>
</feature>
<dbReference type="EMBL" id="CP035810">
    <property type="protein sequence ID" value="QIN29277.1"/>
    <property type="molecule type" value="Genomic_DNA"/>
</dbReference>